<evidence type="ECO:0000256" key="3">
    <source>
        <dbReference type="ARBA" id="ARBA00022777"/>
    </source>
</evidence>
<dbReference type="Proteomes" id="UP001519887">
    <property type="component" value="Unassembled WGS sequence"/>
</dbReference>
<dbReference type="InterPro" id="IPR003594">
    <property type="entry name" value="HATPase_dom"/>
</dbReference>
<name>A0ABS7CJF3_9BACL</name>
<organism evidence="7 8">
    <name type="scientific">Paenibacillus sepulcri</name>
    <dbReference type="NCBI Taxonomy" id="359917"/>
    <lineage>
        <taxon>Bacteria</taxon>
        <taxon>Bacillati</taxon>
        <taxon>Bacillota</taxon>
        <taxon>Bacilli</taxon>
        <taxon>Bacillales</taxon>
        <taxon>Paenibacillaceae</taxon>
        <taxon>Paenibacillus</taxon>
    </lineage>
</organism>
<evidence type="ECO:0000256" key="5">
    <source>
        <dbReference type="ARBA" id="ARBA00023012"/>
    </source>
</evidence>
<evidence type="ECO:0000256" key="2">
    <source>
        <dbReference type="ARBA" id="ARBA00022741"/>
    </source>
</evidence>
<dbReference type="InterPro" id="IPR036890">
    <property type="entry name" value="HATPase_C_sf"/>
</dbReference>
<dbReference type="PROSITE" id="PS50109">
    <property type="entry name" value="HIS_KIN"/>
    <property type="match status" value="1"/>
</dbReference>
<evidence type="ECO:0000256" key="1">
    <source>
        <dbReference type="ARBA" id="ARBA00022679"/>
    </source>
</evidence>
<dbReference type="SUPFAM" id="SSF55874">
    <property type="entry name" value="ATPase domain of HSP90 chaperone/DNA topoisomerase II/histidine kinase"/>
    <property type="match status" value="1"/>
</dbReference>
<keyword evidence="2" id="KW-0547">Nucleotide-binding</keyword>
<keyword evidence="5" id="KW-0902">Two-component regulatory system</keyword>
<keyword evidence="8" id="KW-1185">Reference proteome</keyword>
<dbReference type="InterPro" id="IPR005467">
    <property type="entry name" value="His_kinase_dom"/>
</dbReference>
<evidence type="ECO:0000313" key="8">
    <source>
        <dbReference type="Proteomes" id="UP001519887"/>
    </source>
</evidence>
<dbReference type="Pfam" id="PF02518">
    <property type="entry name" value="HATPase_c"/>
    <property type="match status" value="1"/>
</dbReference>
<dbReference type="InterPro" id="IPR050640">
    <property type="entry name" value="Bact_2-comp_sensor_kinase"/>
</dbReference>
<protein>
    <submittedName>
        <fullName evidence="7">Two-component sensor histidine kinase</fullName>
    </submittedName>
</protein>
<gene>
    <name evidence="7" type="ORF">K0U00_44185</name>
</gene>
<evidence type="ECO:0000256" key="4">
    <source>
        <dbReference type="ARBA" id="ARBA00022840"/>
    </source>
</evidence>
<proteinExistence type="predicted"/>
<accession>A0ABS7CJF3</accession>
<keyword evidence="4" id="KW-0067">ATP-binding</keyword>
<dbReference type="PANTHER" id="PTHR34220:SF7">
    <property type="entry name" value="SENSOR HISTIDINE KINASE YPDA"/>
    <property type="match status" value="1"/>
</dbReference>
<reference evidence="7 8" key="1">
    <citation type="submission" date="2021-07" db="EMBL/GenBank/DDBJ databases">
        <title>Paenibacillus radiodurans sp. nov., isolated from the southeastern edge of Tengger Desert.</title>
        <authorList>
            <person name="Zhang G."/>
        </authorList>
    </citation>
    <scope>NUCLEOTIDE SEQUENCE [LARGE SCALE GENOMIC DNA]</scope>
    <source>
        <strain evidence="7 8">CCM 7311</strain>
    </source>
</reference>
<evidence type="ECO:0000313" key="7">
    <source>
        <dbReference type="EMBL" id="MBW7461076.1"/>
    </source>
</evidence>
<keyword evidence="3 7" id="KW-0418">Kinase</keyword>
<feature type="domain" description="Histidine kinase" evidence="6">
    <location>
        <begin position="11"/>
        <end position="120"/>
    </location>
</feature>
<dbReference type="PANTHER" id="PTHR34220">
    <property type="entry name" value="SENSOR HISTIDINE KINASE YPDA"/>
    <property type="match status" value="1"/>
</dbReference>
<keyword evidence="1" id="KW-0808">Transferase</keyword>
<dbReference type="EMBL" id="JAHZIK010002671">
    <property type="protein sequence ID" value="MBW7461076.1"/>
    <property type="molecule type" value="Genomic_DNA"/>
</dbReference>
<feature type="non-terminal residue" evidence="7">
    <location>
        <position position="1"/>
    </location>
</feature>
<sequence length="121" mass="13315">ELKGRSIGRFVLQPIIENAIKHGFNGWEDGGRIVISASAENGNLKVRIVDNGIGMDKETLAHVRADMEREYGKALSDENGIGLRNVYQRLKLIYKDSTSMTIESGEMKGTAITLTVPLQTP</sequence>
<evidence type="ECO:0000259" key="6">
    <source>
        <dbReference type="PROSITE" id="PS50109"/>
    </source>
</evidence>
<dbReference type="Gene3D" id="3.30.565.10">
    <property type="entry name" value="Histidine kinase-like ATPase, C-terminal domain"/>
    <property type="match status" value="1"/>
</dbReference>
<dbReference type="GO" id="GO:0016301">
    <property type="term" value="F:kinase activity"/>
    <property type="evidence" value="ECO:0007669"/>
    <property type="project" value="UniProtKB-KW"/>
</dbReference>
<dbReference type="SMART" id="SM00387">
    <property type="entry name" value="HATPase_c"/>
    <property type="match status" value="1"/>
</dbReference>
<comment type="caution">
    <text evidence="7">The sequence shown here is derived from an EMBL/GenBank/DDBJ whole genome shotgun (WGS) entry which is preliminary data.</text>
</comment>